<accession>A0ABW0P818</accession>
<gene>
    <name evidence="1" type="ORF">ACFPN9_21920</name>
</gene>
<keyword evidence="2" id="KW-1185">Reference proteome</keyword>
<proteinExistence type="predicted"/>
<comment type="caution">
    <text evidence="1">The sequence shown here is derived from an EMBL/GenBank/DDBJ whole genome shotgun (WGS) entry which is preliminary data.</text>
</comment>
<dbReference type="Proteomes" id="UP001596060">
    <property type="component" value="Unassembled WGS sequence"/>
</dbReference>
<sequence length="130" mass="14455">MIGKAQRTEIFLSRLEAAVPCSSASEALELLAETLAAVEDEFTIIPNNPHLWESDGRLYPPREDSRREVEGHDDIVRYRSRKHSTLIASNGAIKIVKGFETCLDKPGSDGLTISEKMDVDTSRDLSKALR</sequence>
<evidence type="ECO:0000313" key="1">
    <source>
        <dbReference type="EMBL" id="MFC5507904.1"/>
    </source>
</evidence>
<protein>
    <submittedName>
        <fullName evidence="1">Uncharacterized protein</fullName>
    </submittedName>
</protein>
<organism evidence="1 2">
    <name type="scientific">Bosea massiliensis</name>
    <dbReference type="NCBI Taxonomy" id="151419"/>
    <lineage>
        <taxon>Bacteria</taxon>
        <taxon>Pseudomonadati</taxon>
        <taxon>Pseudomonadota</taxon>
        <taxon>Alphaproteobacteria</taxon>
        <taxon>Hyphomicrobiales</taxon>
        <taxon>Boseaceae</taxon>
        <taxon>Bosea</taxon>
    </lineage>
</organism>
<evidence type="ECO:0000313" key="2">
    <source>
        <dbReference type="Proteomes" id="UP001596060"/>
    </source>
</evidence>
<dbReference type="RefSeq" id="WP_377817588.1">
    <property type="nucleotide sequence ID" value="NZ_JBHSLU010000073.1"/>
</dbReference>
<dbReference type="EMBL" id="JBHSLU010000073">
    <property type="protein sequence ID" value="MFC5507904.1"/>
    <property type="molecule type" value="Genomic_DNA"/>
</dbReference>
<name>A0ABW0P818_9HYPH</name>
<reference evidence="2" key="1">
    <citation type="journal article" date="2019" name="Int. J. Syst. Evol. Microbiol.">
        <title>The Global Catalogue of Microorganisms (GCM) 10K type strain sequencing project: providing services to taxonomists for standard genome sequencing and annotation.</title>
        <authorList>
            <consortium name="The Broad Institute Genomics Platform"/>
            <consortium name="The Broad Institute Genome Sequencing Center for Infectious Disease"/>
            <person name="Wu L."/>
            <person name="Ma J."/>
        </authorList>
    </citation>
    <scope>NUCLEOTIDE SEQUENCE [LARGE SCALE GENOMIC DNA]</scope>
    <source>
        <strain evidence="2">CCUG 43117</strain>
    </source>
</reference>